<dbReference type="OrthoDB" id="9803192at2"/>
<feature type="domain" description="FAD/NAD(P)-binding" evidence="2">
    <location>
        <begin position="151"/>
        <end position="461"/>
    </location>
</feature>
<dbReference type="GO" id="GO:0051536">
    <property type="term" value="F:iron-sulfur cluster binding"/>
    <property type="evidence" value="ECO:0007669"/>
    <property type="project" value="InterPro"/>
</dbReference>
<protein>
    <submittedName>
        <fullName evidence="4">NADPH-dependent glutamate synthase</fullName>
        <ecNumber evidence="4">1.4.1.13</ecNumber>
    </submittedName>
</protein>
<dbReference type="PANTHER" id="PTHR42783:SF3">
    <property type="entry name" value="GLUTAMATE SYNTHASE [NADPH] SMALL CHAIN-RELATED"/>
    <property type="match status" value="1"/>
</dbReference>
<dbReference type="Gene3D" id="3.50.50.60">
    <property type="entry name" value="FAD/NAD(P)-binding domain"/>
    <property type="match status" value="2"/>
</dbReference>
<dbReference type="Gene3D" id="1.10.1060.10">
    <property type="entry name" value="Alpha-helical ferredoxin"/>
    <property type="match status" value="1"/>
</dbReference>
<evidence type="ECO:0000259" key="3">
    <source>
        <dbReference type="Pfam" id="PF14691"/>
    </source>
</evidence>
<dbReference type="AlphaFoldDB" id="A0A432MM94"/>
<dbReference type="PRINTS" id="PR00419">
    <property type="entry name" value="ADXRDTASE"/>
</dbReference>
<evidence type="ECO:0000256" key="1">
    <source>
        <dbReference type="SAM" id="MobiDB-lite"/>
    </source>
</evidence>
<sequence length="484" mass="51259">MSANPLPPKQRTKIPRQEMPEQQAAARRRNFDEVNRGLTVLGASTEAMRCLECAKPACVSGCPVGVKIRDFIALITAGDYLGAAAKIREDNVLPAITGRVCPQETQCEGCCILGKTFEPLGIGHLERFVADYEREHGELGLPEIAPPSGRKVAIIGSGPAGLSAAGDLVRWGHAVTVFEALHEIGGVLVYGIPAFRLPKAIVRHEVEALARMGVDFQANVVVGKTVTIDELMDEEGYDAVLVATGAGLPKFLGIPGEHLPGVSSANEFLTRVNLMHANEFPSYDEPVFDCRGRDVAVIGGGNTAMDAVRTACRLGARRSLLIYRRTEAEMPARVEEIRHAKQEGIELLTLANPVAFLSDDEGFLAGVRCLRMELGQPDASGRRSPVPIPGSEFEVPVAMAVVALGTGANPLVQSSTPDLATDPRGYIAADPETLRTSKRGVFAAGDIVTGAATVILAMAAGRRAAAAIGEFLESGAWIDAEAVG</sequence>
<evidence type="ECO:0000313" key="5">
    <source>
        <dbReference type="Proteomes" id="UP000280296"/>
    </source>
</evidence>
<organism evidence="4 5">
    <name type="scientific">Tautonia sociabilis</name>
    <dbReference type="NCBI Taxonomy" id="2080755"/>
    <lineage>
        <taxon>Bacteria</taxon>
        <taxon>Pseudomonadati</taxon>
        <taxon>Planctomycetota</taxon>
        <taxon>Planctomycetia</taxon>
        <taxon>Isosphaerales</taxon>
        <taxon>Isosphaeraceae</taxon>
        <taxon>Tautonia</taxon>
    </lineage>
</organism>
<reference evidence="4 5" key="1">
    <citation type="submission" date="2018-12" db="EMBL/GenBank/DDBJ databases">
        <authorList>
            <person name="Toschakov S.V."/>
        </authorList>
    </citation>
    <scope>NUCLEOTIDE SEQUENCE [LARGE SCALE GENOMIC DNA]</scope>
    <source>
        <strain evidence="4 5">GM2012</strain>
    </source>
</reference>
<proteinExistence type="predicted"/>
<gene>
    <name evidence="4" type="primary">gltA</name>
    <name evidence="4" type="ORF">TsocGM_06310</name>
</gene>
<dbReference type="EC" id="1.4.1.13" evidence="4"/>
<dbReference type="NCBIfam" id="TIGR01316">
    <property type="entry name" value="gltA"/>
    <property type="match status" value="1"/>
</dbReference>
<feature type="domain" description="Dihydroprymidine dehydrogenase" evidence="3">
    <location>
        <begin position="27"/>
        <end position="137"/>
    </location>
</feature>
<keyword evidence="4" id="KW-0560">Oxidoreductase</keyword>
<accession>A0A432MM94</accession>
<reference evidence="4 5" key="2">
    <citation type="submission" date="2019-01" db="EMBL/GenBank/DDBJ databases">
        <title>Tautonia sociabilis, a novel thermotolerant planctomycete of Isosphaeraceae family, isolated from a 4000 m deep subterranean habitat.</title>
        <authorList>
            <person name="Kovaleva O.L."/>
            <person name="Elcheninov A.G."/>
            <person name="Van Heerden E."/>
            <person name="Toshchakov S.V."/>
            <person name="Novikov A."/>
            <person name="Bonch-Osmolovskaya E.A."/>
            <person name="Kublanov I.V."/>
        </authorList>
    </citation>
    <scope>NUCLEOTIDE SEQUENCE [LARGE SCALE GENOMIC DNA]</scope>
    <source>
        <strain evidence="4 5">GM2012</strain>
    </source>
</reference>
<dbReference type="InterPro" id="IPR023753">
    <property type="entry name" value="FAD/NAD-binding_dom"/>
</dbReference>
<dbReference type="SUPFAM" id="SSF46548">
    <property type="entry name" value="alpha-helical ferredoxin"/>
    <property type="match status" value="1"/>
</dbReference>
<dbReference type="Gene3D" id="3.40.50.720">
    <property type="entry name" value="NAD(P)-binding Rossmann-like Domain"/>
    <property type="match status" value="1"/>
</dbReference>
<evidence type="ECO:0000313" key="4">
    <source>
        <dbReference type="EMBL" id="RUL88532.1"/>
    </source>
</evidence>
<dbReference type="SUPFAM" id="SSF51971">
    <property type="entry name" value="Nucleotide-binding domain"/>
    <property type="match status" value="1"/>
</dbReference>
<evidence type="ECO:0000259" key="2">
    <source>
        <dbReference type="Pfam" id="PF07992"/>
    </source>
</evidence>
<dbReference type="InterPro" id="IPR036188">
    <property type="entry name" value="FAD/NAD-bd_sf"/>
</dbReference>
<comment type="caution">
    <text evidence="4">The sequence shown here is derived from an EMBL/GenBank/DDBJ whole genome shotgun (WGS) entry which is preliminary data.</text>
</comment>
<name>A0A432MM94_9BACT</name>
<dbReference type="Pfam" id="PF14691">
    <property type="entry name" value="Fer4_20"/>
    <property type="match status" value="1"/>
</dbReference>
<dbReference type="PANTHER" id="PTHR42783">
    <property type="entry name" value="GLUTAMATE SYNTHASE [NADPH] SMALL CHAIN"/>
    <property type="match status" value="1"/>
</dbReference>
<dbReference type="InterPro" id="IPR006004">
    <property type="entry name" value="SudA-like"/>
</dbReference>
<dbReference type="Pfam" id="PF07992">
    <property type="entry name" value="Pyr_redox_2"/>
    <property type="match status" value="1"/>
</dbReference>
<dbReference type="Proteomes" id="UP000280296">
    <property type="component" value="Unassembled WGS sequence"/>
</dbReference>
<dbReference type="GO" id="GO:0004355">
    <property type="term" value="F:glutamate synthase (NADPH) activity"/>
    <property type="evidence" value="ECO:0007669"/>
    <property type="project" value="UniProtKB-EC"/>
</dbReference>
<keyword evidence="5" id="KW-1185">Reference proteome</keyword>
<dbReference type="InterPro" id="IPR009051">
    <property type="entry name" value="Helical_ferredxn"/>
</dbReference>
<feature type="region of interest" description="Disordered" evidence="1">
    <location>
        <begin position="1"/>
        <end position="27"/>
    </location>
</feature>
<dbReference type="InterPro" id="IPR028261">
    <property type="entry name" value="DPD_II"/>
</dbReference>
<dbReference type="EMBL" id="RYZH01000009">
    <property type="protein sequence ID" value="RUL88532.1"/>
    <property type="molecule type" value="Genomic_DNA"/>
</dbReference>
<dbReference type="RefSeq" id="WP_126724458.1">
    <property type="nucleotide sequence ID" value="NZ_RYZH01000009.1"/>
</dbReference>